<evidence type="ECO:0000259" key="2">
    <source>
        <dbReference type="Pfam" id="PF13439"/>
    </source>
</evidence>
<dbReference type="Proteomes" id="UP001556170">
    <property type="component" value="Unassembled WGS sequence"/>
</dbReference>
<evidence type="ECO:0000259" key="1">
    <source>
        <dbReference type="Pfam" id="PF00534"/>
    </source>
</evidence>
<feature type="domain" description="Glycosyl transferase family 1" evidence="1">
    <location>
        <begin position="209"/>
        <end position="339"/>
    </location>
</feature>
<accession>A0ABV3QPL9</accession>
<dbReference type="PANTHER" id="PTHR45947:SF3">
    <property type="entry name" value="SULFOQUINOVOSYL TRANSFERASE SQD2"/>
    <property type="match status" value="1"/>
</dbReference>
<dbReference type="InterPro" id="IPR028098">
    <property type="entry name" value="Glyco_trans_4-like_N"/>
</dbReference>
<dbReference type="InterPro" id="IPR001296">
    <property type="entry name" value="Glyco_trans_1"/>
</dbReference>
<dbReference type="EC" id="2.4.-.-" evidence="3"/>
<dbReference type="Pfam" id="PF13439">
    <property type="entry name" value="Glyco_transf_4"/>
    <property type="match status" value="1"/>
</dbReference>
<feature type="domain" description="Glycosyltransferase subfamily 4-like N-terminal" evidence="2">
    <location>
        <begin position="37"/>
        <end position="194"/>
    </location>
</feature>
<dbReference type="RefSeq" id="WP_367844841.1">
    <property type="nucleotide sequence ID" value="NZ_JBFOHL010000008.1"/>
</dbReference>
<dbReference type="InterPro" id="IPR050194">
    <property type="entry name" value="Glycosyltransferase_grp1"/>
</dbReference>
<gene>
    <name evidence="3" type="ORF">ABQJ56_09840</name>
</gene>
<reference evidence="3 4" key="1">
    <citation type="submission" date="2024-06" db="EMBL/GenBank/DDBJ databases">
        <authorList>
            <person name="Woo H."/>
        </authorList>
    </citation>
    <scope>NUCLEOTIDE SEQUENCE [LARGE SCALE GENOMIC DNA]</scope>
    <source>
        <strain evidence="3 4">S2-g</strain>
    </source>
</reference>
<dbReference type="EMBL" id="JBFOHL010000008">
    <property type="protein sequence ID" value="MEW9624532.1"/>
    <property type="molecule type" value="Genomic_DNA"/>
</dbReference>
<dbReference type="Gene3D" id="3.40.50.2000">
    <property type="entry name" value="Glycogen Phosphorylase B"/>
    <property type="match status" value="2"/>
</dbReference>
<name>A0ABV3QPL9_9GAMM</name>
<keyword evidence="3" id="KW-0328">Glycosyltransferase</keyword>
<comment type="caution">
    <text evidence="3">The sequence shown here is derived from an EMBL/GenBank/DDBJ whole genome shotgun (WGS) entry which is preliminary data.</text>
</comment>
<dbReference type="SUPFAM" id="SSF53756">
    <property type="entry name" value="UDP-Glycosyltransferase/glycogen phosphorylase"/>
    <property type="match status" value="1"/>
</dbReference>
<dbReference type="GO" id="GO:0016757">
    <property type="term" value="F:glycosyltransferase activity"/>
    <property type="evidence" value="ECO:0007669"/>
    <property type="project" value="UniProtKB-KW"/>
</dbReference>
<sequence>MPNNLGRQINKVRELVAENICTDVIRVLHVAETCRGGVGSAIRDIANGGDDTVLFHSVLHPEEHPISGLNQRVTSVAYRRSGRNFQSLVRLAIALHAQIKIYRPHVVHAHSTFAGMVVRLVLARKWLKREVSVAYTAHGWSFDRSGHGLANALYRGVEFILSKLCDRVVCLSKHELALAKGARISERKIRLIYNAHPRLDDADHRLSVRPGEYRVLFVGRFDHQKGFDILVESIDLLKNEAIHFTLIGEAVRKRRGDAPIPAGVDALGWQPPEVVYEHMRSATVLVVPSRWEGFALAPLEAMCLGTPVLSSGASSLPEAVIEGVSGKRFDSGTAYELASILKATTVEEWQAIGKRAKEFCREVFSPDAMLSATYKLYKEISP</sequence>
<evidence type="ECO:0000313" key="4">
    <source>
        <dbReference type="Proteomes" id="UP001556170"/>
    </source>
</evidence>
<dbReference type="Pfam" id="PF00534">
    <property type="entry name" value="Glycos_transf_1"/>
    <property type="match status" value="1"/>
</dbReference>
<proteinExistence type="predicted"/>
<organism evidence="3 4">
    <name type="scientific">Rhodanobacter geophilus</name>
    <dbReference type="NCBI Taxonomy" id="3162488"/>
    <lineage>
        <taxon>Bacteria</taxon>
        <taxon>Pseudomonadati</taxon>
        <taxon>Pseudomonadota</taxon>
        <taxon>Gammaproteobacteria</taxon>
        <taxon>Lysobacterales</taxon>
        <taxon>Rhodanobacteraceae</taxon>
        <taxon>Rhodanobacter</taxon>
    </lineage>
</organism>
<dbReference type="PANTHER" id="PTHR45947">
    <property type="entry name" value="SULFOQUINOVOSYL TRANSFERASE SQD2"/>
    <property type="match status" value="1"/>
</dbReference>
<keyword evidence="3" id="KW-0808">Transferase</keyword>
<evidence type="ECO:0000313" key="3">
    <source>
        <dbReference type="EMBL" id="MEW9624532.1"/>
    </source>
</evidence>
<protein>
    <submittedName>
        <fullName evidence="3">Glycosyltransferase</fullName>
        <ecNumber evidence="3">2.4.-.-</ecNumber>
    </submittedName>
</protein>
<keyword evidence="4" id="KW-1185">Reference proteome</keyword>